<evidence type="ECO:0008006" key="3">
    <source>
        <dbReference type="Google" id="ProtNLM"/>
    </source>
</evidence>
<organism evidence="1 2">
    <name type="scientific">Sphingosinicella rhizophila</name>
    <dbReference type="NCBI Taxonomy" id="3050082"/>
    <lineage>
        <taxon>Bacteria</taxon>
        <taxon>Pseudomonadati</taxon>
        <taxon>Pseudomonadota</taxon>
        <taxon>Alphaproteobacteria</taxon>
        <taxon>Sphingomonadales</taxon>
        <taxon>Sphingosinicellaceae</taxon>
        <taxon>Sphingosinicella</taxon>
    </lineage>
</organism>
<accession>A0ABU3QA77</accession>
<evidence type="ECO:0000313" key="2">
    <source>
        <dbReference type="Proteomes" id="UP001259572"/>
    </source>
</evidence>
<comment type="caution">
    <text evidence="1">The sequence shown here is derived from an EMBL/GenBank/DDBJ whole genome shotgun (WGS) entry which is preliminary data.</text>
</comment>
<keyword evidence="2" id="KW-1185">Reference proteome</keyword>
<reference evidence="1 2" key="1">
    <citation type="submission" date="2023-05" db="EMBL/GenBank/DDBJ databases">
        <authorList>
            <person name="Guo Y."/>
        </authorList>
    </citation>
    <scope>NUCLEOTIDE SEQUENCE [LARGE SCALE GENOMIC DNA]</scope>
    <source>
        <strain evidence="1 2">GR2756</strain>
    </source>
</reference>
<name>A0ABU3QA77_9SPHN</name>
<gene>
    <name evidence="1" type="ORF">RQX22_15140</name>
</gene>
<dbReference type="RefSeq" id="WP_315727392.1">
    <property type="nucleotide sequence ID" value="NZ_JAVUPU010000008.1"/>
</dbReference>
<dbReference type="Proteomes" id="UP001259572">
    <property type="component" value="Unassembled WGS sequence"/>
</dbReference>
<dbReference type="EMBL" id="JAVUPU010000008">
    <property type="protein sequence ID" value="MDT9600293.1"/>
    <property type="molecule type" value="Genomic_DNA"/>
</dbReference>
<evidence type="ECO:0000313" key="1">
    <source>
        <dbReference type="EMBL" id="MDT9600293.1"/>
    </source>
</evidence>
<protein>
    <recommendedName>
        <fullName evidence="3">PepSY domain-containing protein</fullName>
    </recommendedName>
</protein>
<proteinExistence type="predicted"/>
<sequence length="100" mass="11209">MIFQVAAMALLLAEPAPRLPEPEADEIVVRAVRGKCRVQLADRILSDSELNARAEEWAKGKAVRVIEPVGADYKCLARIAFRLNDKGVRLIEFVDRPERP</sequence>